<dbReference type="Pfam" id="PF00416">
    <property type="entry name" value="Ribosomal_S13"/>
    <property type="match status" value="1"/>
</dbReference>
<evidence type="ECO:0000256" key="3">
    <source>
        <dbReference type="ARBA" id="ARBA00023274"/>
    </source>
</evidence>
<protein>
    <recommendedName>
        <fullName evidence="5">30S ribosomal protein S13</fullName>
    </recommendedName>
</protein>
<accession>A0A382VF86</accession>
<dbReference type="InterPro" id="IPR010979">
    <property type="entry name" value="Ribosomal_uS13-like_H2TH"/>
</dbReference>
<dbReference type="PIRSF" id="PIRSF002134">
    <property type="entry name" value="Ribosomal_S13"/>
    <property type="match status" value="1"/>
</dbReference>
<dbReference type="InterPro" id="IPR001892">
    <property type="entry name" value="Ribosomal_uS13"/>
</dbReference>
<evidence type="ECO:0000256" key="1">
    <source>
        <dbReference type="ARBA" id="ARBA00008080"/>
    </source>
</evidence>
<dbReference type="AlphaFoldDB" id="A0A382VF86"/>
<dbReference type="Gene3D" id="1.10.8.50">
    <property type="match status" value="1"/>
</dbReference>
<proteinExistence type="inferred from homology"/>
<sequence>MPRILGIDIPTNKRVDIALRSIYGVGPLVSKTVLEETGIDPAIRAKDLDEEQLSKITKKLQDVDVRGEKILLEGDLRRMIGENLKRLKNVKT</sequence>
<dbReference type="GO" id="GO:0003735">
    <property type="term" value="F:structural constituent of ribosome"/>
    <property type="evidence" value="ECO:0007669"/>
    <property type="project" value="InterPro"/>
</dbReference>
<gene>
    <name evidence="4" type="ORF">METZ01_LOCUS398028</name>
</gene>
<dbReference type="PANTHER" id="PTHR10871:SF1">
    <property type="entry name" value="SMALL RIBOSOMAL SUBUNIT PROTEIN US13M"/>
    <property type="match status" value="1"/>
</dbReference>
<feature type="non-terminal residue" evidence="4">
    <location>
        <position position="92"/>
    </location>
</feature>
<dbReference type="GO" id="GO:0005829">
    <property type="term" value="C:cytosol"/>
    <property type="evidence" value="ECO:0007669"/>
    <property type="project" value="TreeGrafter"/>
</dbReference>
<evidence type="ECO:0000256" key="2">
    <source>
        <dbReference type="ARBA" id="ARBA00022980"/>
    </source>
</evidence>
<dbReference type="GO" id="GO:0006412">
    <property type="term" value="P:translation"/>
    <property type="evidence" value="ECO:0007669"/>
    <property type="project" value="InterPro"/>
</dbReference>
<keyword evidence="2" id="KW-0689">Ribosomal protein</keyword>
<dbReference type="FunFam" id="1.10.8.50:FF:000001">
    <property type="entry name" value="30S ribosomal protein S13"/>
    <property type="match status" value="1"/>
</dbReference>
<name>A0A382VF86_9ZZZZ</name>
<dbReference type="EMBL" id="UINC01151519">
    <property type="protein sequence ID" value="SVD45174.1"/>
    <property type="molecule type" value="Genomic_DNA"/>
</dbReference>
<evidence type="ECO:0000313" key="4">
    <source>
        <dbReference type="EMBL" id="SVD45174.1"/>
    </source>
</evidence>
<evidence type="ECO:0008006" key="5">
    <source>
        <dbReference type="Google" id="ProtNLM"/>
    </source>
</evidence>
<dbReference type="PANTHER" id="PTHR10871">
    <property type="entry name" value="30S RIBOSOMAL PROTEIN S13/40S RIBOSOMAL PROTEIN S18"/>
    <property type="match status" value="1"/>
</dbReference>
<dbReference type="SUPFAM" id="SSF46946">
    <property type="entry name" value="S13-like H2TH domain"/>
    <property type="match status" value="1"/>
</dbReference>
<dbReference type="PROSITE" id="PS50159">
    <property type="entry name" value="RIBOSOMAL_S13_2"/>
    <property type="match status" value="1"/>
</dbReference>
<comment type="similarity">
    <text evidence="1">Belongs to the universal ribosomal protein uS13 family.</text>
</comment>
<dbReference type="GO" id="GO:0015935">
    <property type="term" value="C:small ribosomal subunit"/>
    <property type="evidence" value="ECO:0007669"/>
    <property type="project" value="TreeGrafter"/>
</dbReference>
<reference evidence="4" key="1">
    <citation type="submission" date="2018-05" db="EMBL/GenBank/DDBJ databases">
        <authorList>
            <person name="Lanie J.A."/>
            <person name="Ng W.-L."/>
            <person name="Kazmierczak K.M."/>
            <person name="Andrzejewski T.M."/>
            <person name="Davidsen T.M."/>
            <person name="Wayne K.J."/>
            <person name="Tettelin H."/>
            <person name="Glass J.I."/>
            <person name="Rusch D."/>
            <person name="Podicherti R."/>
            <person name="Tsui H.-C.T."/>
            <person name="Winkler M.E."/>
        </authorList>
    </citation>
    <scope>NUCLEOTIDE SEQUENCE</scope>
</reference>
<keyword evidence="3" id="KW-0687">Ribonucleoprotein</keyword>
<organism evidence="4">
    <name type="scientific">marine metagenome</name>
    <dbReference type="NCBI Taxonomy" id="408172"/>
    <lineage>
        <taxon>unclassified sequences</taxon>
        <taxon>metagenomes</taxon>
        <taxon>ecological metagenomes</taxon>
    </lineage>
</organism>
<dbReference type="GO" id="GO:0003723">
    <property type="term" value="F:RNA binding"/>
    <property type="evidence" value="ECO:0007669"/>
    <property type="project" value="InterPro"/>
</dbReference>